<feature type="compositionally biased region" description="Low complexity" evidence="2">
    <location>
        <begin position="12"/>
        <end position="29"/>
    </location>
</feature>
<keyword evidence="1" id="KW-0175">Coiled coil</keyword>
<dbReference type="EMBL" id="AYUF01000494">
    <property type="protein sequence ID" value="ETK00877.1"/>
    <property type="molecule type" value="Genomic_DNA"/>
</dbReference>
<evidence type="ECO:0000313" key="4">
    <source>
        <dbReference type="EMBL" id="ETK00877.1"/>
    </source>
</evidence>
<accession>W2C317</accession>
<feature type="domain" description="C4-type zinc ribbon" evidence="3">
    <location>
        <begin position="237"/>
        <end position="269"/>
    </location>
</feature>
<reference evidence="4 5" key="1">
    <citation type="submission" date="2013-11" db="EMBL/GenBank/DDBJ databases">
        <title>Single cell genomics of uncultured Tannerella BU063 (oral taxon 286).</title>
        <authorList>
            <person name="Beall C.J."/>
            <person name="Campbell A.G."/>
            <person name="Griffen A.L."/>
            <person name="Podar M."/>
            <person name="Leys E.J."/>
        </authorList>
    </citation>
    <scope>NUCLEOTIDE SEQUENCE [LARGE SCALE GENOMIC DNA]</scope>
    <source>
        <strain evidence="4">Cell 2</strain>
    </source>
</reference>
<dbReference type="InterPro" id="IPR052376">
    <property type="entry name" value="Oxidative_Scav/Glycosyltrans"/>
</dbReference>
<dbReference type="AlphaFoldDB" id="W2C317"/>
<dbReference type="PATRIC" id="fig|1411148.3.peg.2081"/>
<gene>
    <name evidence="4" type="ORF">N425_12535</name>
</gene>
<evidence type="ECO:0000259" key="3">
    <source>
        <dbReference type="Pfam" id="PF02591"/>
    </source>
</evidence>
<name>W2C317_9BACT</name>
<dbReference type="Gene3D" id="1.10.287.1490">
    <property type="match status" value="1"/>
</dbReference>
<feature type="region of interest" description="Disordered" evidence="2">
    <location>
        <begin position="1"/>
        <end position="29"/>
    </location>
</feature>
<dbReference type="PANTHER" id="PTHR39082">
    <property type="entry name" value="PHOSPHOLIPASE C-BETA-2-RELATED"/>
    <property type="match status" value="1"/>
</dbReference>
<evidence type="ECO:0000313" key="5">
    <source>
        <dbReference type="Proteomes" id="UP000018837"/>
    </source>
</evidence>
<feature type="coiled-coil region" evidence="1">
    <location>
        <begin position="70"/>
        <end position="197"/>
    </location>
</feature>
<evidence type="ECO:0000256" key="1">
    <source>
        <dbReference type="SAM" id="Coils"/>
    </source>
</evidence>
<dbReference type="InterPro" id="IPR003743">
    <property type="entry name" value="Zf-RING_7"/>
</dbReference>
<sequence>MTTKKETSVINEAETPTPEVVETAAPTHTPAAEYRELTVEERLRSLHHLQAIMSEVDKLKTLRGELPLEVQDLEDEIAGLETRIKNYQSGIEENKANVLAQKNKISESRELIERYKSQLDNVRNNREFDNLTKEIEFQGLEIEFAEKKIREFNAAVDAKKQKIKQSKEVLEGRKGDLAQKKSELDEITSETRQEEDRLRDKAKALETTIEPRLLAAFKRIRKGARNGLAVVPIERDACGGCFNKIPPQRQMDIKLRKKIIVCEYCGRIMIDPDLTEEGTPNT</sequence>
<protein>
    <recommendedName>
        <fullName evidence="3">C4-type zinc ribbon domain-containing protein</fullName>
    </recommendedName>
</protein>
<comment type="caution">
    <text evidence="4">The sequence shown here is derived from an EMBL/GenBank/DDBJ whole genome shotgun (WGS) entry which is preliminary data.</text>
</comment>
<organism evidence="4 5">
    <name type="scientific">Tannerella sp. oral taxon BU063 isolate Cell 2</name>
    <dbReference type="NCBI Taxonomy" id="1411148"/>
    <lineage>
        <taxon>Bacteria</taxon>
        <taxon>Pseudomonadati</taxon>
        <taxon>Bacteroidota</taxon>
        <taxon>Bacteroidia</taxon>
        <taxon>Bacteroidales</taxon>
        <taxon>Tannerellaceae</taxon>
        <taxon>Tannerella</taxon>
    </lineage>
</organism>
<proteinExistence type="predicted"/>
<dbReference type="Proteomes" id="UP000018837">
    <property type="component" value="Unassembled WGS sequence"/>
</dbReference>
<evidence type="ECO:0000256" key="2">
    <source>
        <dbReference type="SAM" id="MobiDB-lite"/>
    </source>
</evidence>
<dbReference type="Pfam" id="PF02591">
    <property type="entry name" value="Zn_ribbon_9"/>
    <property type="match status" value="1"/>
</dbReference>
<dbReference type="PANTHER" id="PTHR39082:SF1">
    <property type="entry name" value="SCAVENGER RECEPTOR CLASS A MEMBER 3"/>
    <property type="match status" value="1"/>
</dbReference>